<evidence type="ECO:0000313" key="2">
    <source>
        <dbReference type="EMBL" id="GKT34025.1"/>
    </source>
</evidence>
<dbReference type="InterPro" id="IPR017853">
    <property type="entry name" value="GH"/>
</dbReference>
<dbReference type="Gene3D" id="3.20.20.80">
    <property type="entry name" value="Glycosidases"/>
    <property type="match status" value="1"/>
</dbReference>
<dbReference type="InterPro" id="IPR001223">
    <property type="entry name" value="Glyco_hydro18_cat"/>
</dbReference>
<accession>A0ABQ5KND1</accession>
<feature type="domain" description="GH18" evidence="1">
    <location>
        <begin position="1"/>
        <end position="138"/>
    </location>
</feature>
<keyword evidence="3" id="KW-1185">Reference proteome</keyword>
<dbReference type="PROSITE" id="PS51910">
    <property type="entry name" value="GH18_2"/>
    <property type="match status" value="1"/>
</dbReference>
<gene>
    <name evidence="2" type="ORF">ADUPG1_007588</name>
</gene>
<evidence type="ECO:0000259" key="1">
    <source>
        <dbReference type="PROSITE" id="PS51910"/>
    </source>
</evidence>
<dbReference type="InterPro" id="IPR052750">
    <property type="entry name" value="GH18_Chitinase"/>
</dbReference>
<protein>
    <submittedName>
        <fullName evidence="2">DUF5011 domain-containing protein</fullName>
    </submittedName>
</protein>
<dbReference type="PANTHER" id="PTHR42976:SF1">
    <property type="entry name" value="GH18 DOMAIN-CONTAINING PROTEIN-RELATED"/>
    <property type="match status" value="1"/>
</dbReference>
<proteinExistence type="predicted"/>
<feature type="non-terminal residue" evidence="2">
    <location>
        <position position="138"/>
    </location>
</feature>
<sequence>VTISFGGANGKAFWESSQDPQVLYATYKELVEGYGLTRLDLDIEGPAQNKAYNQANAKAIKMLQADTNVDVSLTLPVLPSGLTSVQLDVLEVYLSEGVDVELVNLMTMCYGSGTLNPGENYGTASLRAVESTMEQLKD</sequence>
<reference evidence="2" key="1">
    <citation type="submission" date="2022-03" db="EMBL/GenBank/DDBJ databases">
        <title>Draft genome sequence of Aduncisulcus paluster, a free-living microaerophilic Fornicata.</title>
        <authorList>
            <person name="Yuyama I."/>
            <person name="Kume K."/>
            <person name="Tamura T."/>
            <person name="Inagaki Y."/>
            <person name="Hashimoto T."/>
        </authorList>
    </citation>
    <scope>NUCLEOTIDE SEQUENCE</scope>
    <source>
        <strain evidence="2">NY0171</strain>
    </source>
</reference>
<comment type="caution">
    <text evidence="2">The sequence shown here is derived from an EMBL/GenBank/DDBJ whole genome shotgun (WGS) entry which is preliminary data.</text>
</comment>
<organism evidence="2 3">
    <name type="scientific">Aduncisulcus paluster</name>
    <dbReference type="NCBI Taxonomy" id="2918883"/>
    <lineage>
        <taxon>Eukaryota</taxon>
        <taxon>Metamonada</taxon>
        <taxon>Carpediemonas-like organisms</taxon>
        <taxon>Aduncisulcus</taxon>
    </lineage>
</organism>
<feature type="non-terminal residue" evidence="2">
    <location>
        <position position="1"/>
    </location>
</feature>
<name>A0ABQ5KND1_9EUKA</name>
<dbReference type="PANTHER" id="PTHR42976">
    <property type="entry name" value="BIFUNCTIONAL CHITINASE/LYSOZYME-RELATED"/>
    <property type="match status" value="1"/>
</dbReference>
<dbReference type="EMBL" id="BQXS01010658">
    <property type="protein sequence ID" value="GKT34025.1"/>
    <property type="molecule type" value="Genomic_DNA"/>
</dbReference>
<evidence type="ECO:0000313" key="3">
    <source>
        <dbReference type="Proteomes" id="UP001057375"/>
    </source>
</evidence>
<dbReference type="SUPFAM" id="SSF51445">
    <property type="entry name" value="(Trans)glycosidases"/>
    <property type="match status" value="1"/>
</dbReference>
<dbReference type="Proteomes" id="UP001057375">
    <property type="component" value="Unassembled WGS sequence"/>
</dbReference>